<gene>
    <name evidence="14" type="ORF">ThidrDRAFT_0976</name>
</gene>
<dbReference type="Proteomes" id="UP000004200">
    <property type="component" value="Unassembled WGS sequence"/>
</dbReference>
<organism evidence="14 15">
    <name type="scientific">Thiorhodococcus drewsii AZ1</name>
    <dbReference type="NCBI Taxonomy" id="765913"/>
    <lineage>
        <taxon>Bacteria</taxon>
        <taxon>Pseudomonadati</taxon>
        <taxon>Pseudomonadota</taxon>
        <taxon>Gammaproteobacteria</taxon>
        <taxon>Chromatiales</taxon>
        <taxon>Chromatiaceae</taxon>
        <taxon>Thiorhodococcus</taxon>
    </lineage>
</organism>
<reference evidence="14 15" key="1">
    <citation type="submission" date="2011-06" db="EMBL/GenBank/DDBJ databases">
        <title>The draft genome of Thiorhodococcus drewsii AZ1.</title>
        <authorList>
            <consortium name="US DOE Joint Genome Institute (JGI-PGF)"/>
            <person name="Lucas S."/>
            <person name="Han J."/>
            <person name="Lapidus A."/>
            <person name="Cheng J.-F."/>
            <person name="Goodwin L."/>
            <person name="Pitluck S."/>
            <person name="Peters L."/>
            <person name="Land M.L."/>
            <person name="Hauser L."/>
            <person name="Vogl K."/>
            <person name="Liu Z."/>
            <person name="Imhoff J."/>
            <person name="Thiel V."/>
            <person name="Frigaard N.-U."/>
            <person name="Bryant D.A."/>
            <person name="Woyke T.J."/>
        </authorList>
    </citation>
    <scope>NUCLEOTIDE SEQUENCE [LARGE SCALE GENOMIC DNA]</scope>
    <source>
        <strain evidence="14 15">AZ1</strain>
    </source>
</reference>
<evidence type="ECO:0000256" key="2">
    <source>
        <dbReference type="ARBA" id="ARBA00022448"/>
    </source>
</evidence>
<keyword evidence="5" id="KW-0547">Nucleotide-binding</keyword>
<keyword evidence="3" id="KW-1003">Cell membrane</keyword>
<evidence type="ECO:0000256" key="6">
    <source>
        <dbReference type="ARBA" id="ARBA00022840"/>
    </source>
</evidence>
<keyword evidence="6" id="KW-0067">ATP-binding</keyword>
<evidence type="ECO:0000256" key="5">
    <source>
        <dbReference type="ARBA" id="ARBA00022741"/>
    </source>
</evidence>
<evidence type="ECO:0000313" key="14">
    <source>
        <dbReference type="EMBL" id="EGV32856.1"/>
    </source>
</evidence>
<proteinExistence type="predicted"/>
<dbReference type="STRING" id="765913.ThidrDRAFT_0976"/>
<keyword evidence="10 11" id="KW-0472">Membrane</keyword>
<dbReference type="FunFam" id="3.40.50.300:FF:000218">
    <property type="entry name" value="Multidrug ABC transporter ATP-binding protein"/>
    <property type="match status" value="1"/>
</dbReference>
<dbReference type="PROSITE" id="PS50893">
    <property type="entry name" value="ABC_TRANSPORTER_2"/>
    <property type="match status" value="1"/>
</dbReference>
<dbReference type="InterPro" id="IPR017871">
    <property type="entry name" value="ABC_transporter-like_CS"/>
</dbReference>
<dbReference type="SUPFAM" id="SSF90123">
    <property type="entry name" value="ABC transporter transmembrane region"/>
    <property type="match status" value="1"/>
</dbReference>
<feature type="transmembrane region" description="Helical" evidence="11">
    <location>
        <begin position="84"/>
        <end position="107"/>
    </location>
</feature>
<sequence length="606" mass="66990">MSEKNTMGGDKTRSGDPVLSGADAKQIYRRLLTHVRPYWRMFVFSLSGMLIFAATEPLFAAMMKPLIDGSFVDRDLDMVRTMPLWLVGLFVVRGIAGFINTYCLSWVGRRVVADLRQQMFEHLLRAPTRYFDNSGSGHILAKLTYNVENVANASTSAVTTLVRDGFTVIGLMAYMLYLNAALSVIFLVIGPVMAGAVKYATKRFRRHSRRIQDRVGDITHIAQEVIDGNRVVKAFGGQDRAARRFSFINEKTRSLQMKMIATEAASVPLVQLISAIAIGVVVYLSTMQGLKENITVGTFMSFVVAMGLLLPPVKRLTSVNAQLQRGIVAAESLFELLDAEEEEDRGTRVLERAAGRIEYRNVSHCYSEDKAPAVTDLNLVVEPGEKIALVGHSGSGKSTMASLLPRFYDPTTGEIRIDDIPIRDLTLASLRDQISLVSQDVVLFNDTIANNIAYGCSVPPTTSELKRVAASAHALDFIRELPQGFQTLVGDRGVLLSGGQRQRLAIARAMLKDAPILILDEATSALDTEAERYIQAALQELMQRCTTLVIAHRLSTIENADRILVLQAGRIVEQGRHAELMALDGYYARLHRMQFHEADAPHTVFA</sequence>
<evidence type="ECO:0000313" key="15">
    <source>
        <dbReference type="Proteomes" id="UP000004200"/>
    </source>
</evidence>
<evidence type="ECO:0000256" key="8">
    <source>
        <dbReference type="ARBA" id="ARBA00022989"/>
    </source>
</evidence>
<feature type="transmembrane region" description="Helical" evidence="11">
    <location>
        <begin position="260"/>
        <end position="282"/>
    </location>
</feature>
<feature type="transmembrane region" description="Helical" evidence="11">
    <location>
        <begin position="176"/>
        <end position="200"/>
    </location>
</feature>
<keyword evidence="14" id="KW-0378">Hydrolase</keyword>
<dbReference type="InterPro" id="IPR027417">
    <property type="entry name" value="P-loop_NTPase"/>
</dbReference>
<dbReference type="InterPro" id="IPR011527">
    <property type="entry name" value="ABC1_TM_dom"/>
</dbReference>
<evidence type="ECO:0000256" key="4">
    <source>
        <dbReference type="ARBA" id="ARBA00022692"/>
    </source>
</evidence>
<dbReference type="SUPFAM" id="SSF52540">
    <property type="entry name" value="P-loop containing nucleoside triphosphate hydrolases"/>
    <property type="match status" value="1"/>
</dbReference>
<feature type="domain" description="ABC transmembrane type-1" evidence="13">
    <location>
        <begin position="43"/>
        <end position="325"/>
    </location>
</feature>
<evidence type="ECO:0000259" key="13">
    <source>
        <dbReference type="PROSITE" id="PS50929"/>
    </source>
</evidence>
<feature type="transmembrane region" description="Helical" evidence="11">
    <location>
        <begin position="38"/>
        <end position="63"/>
    </location>
</feature>
<dbReference type="GO" id="GO:0005524">
    <property type="term" value="F:ATP binding"/>
    <property type="evidence" value="ECO:0007669"/>
    <property type="project" value="UniProtKB-KW"/>
</dbReference>
<dbReference type="PATRIC" id="fig|765913.3.peg.999"/>
<dbReference type="EMBL" id="AFWT01000005">
    <property type="protein sequence ID" value="EGV32856.1"/>
    <property type="molecule type" value="Genomic_DNA"/>
</dbReference>
<keyword evidence="4 11" id="KW-0812">Transmembrane</keyword>
<feature type="domain" description="ABC transporter" evidence="12">
    <location>
        <begin position="357"/>
        <end position="593"/>
    </location>
</feature>
<dbReference type="Gene3D" id="3.40.50.300">
    <property type="entry name" value="P-loop containing nucleotide triphosphate hydrolases"/>
    <property type="match status" value="1"/>
</dbReference>
<evidence type="ECO:0000256" key="3">
    <source>
        <dbReference type="ARBA" id="ARBA00022475"/>
    </source>
</evidence>
<dbReference type="InterPro" id="IPR003593">
    <property type="entry name" value="AAA+_ATPase"/>
</dbReference>
<dbReference type="GO" id="GO:0005886">
    <property type="term" value="C:plasma membrane"/>
    <property type="evidence" value="ECO:0007669"/>
    <property type="project" value="UniProtKB-SubCell"/>
</dbReference>
<dbReference type="Pfam" id="PF00005">
    <property type="entry name" value="ABC_tran"/>
    <property type="match status" value="1"/>
</dbReference>
<dbReference type="PANTHER" id="PTHR43394:SF1">
    <property type="entry name" value="ATP-BINDING CASSETTE SUB-FAMILY B MEMBER 10, MITOCHONDRIAL"/>
    <property type="match status" value="1"/>
</dbReference>
<dbReference type="NCBIfam" id="TIGR02203">
    <property type="entry name" value="MsbA_lipidA"/>
    <property type="match status" value="1"/>
</dbReference>
<dbReference type="PANTHER" id="PTHR43394">
    <property type="entry name" value="ATP-DEPENDENT PERMEASE MDL1, MITOCHONDRIAL"/>
    <property type="match status" value="1"/>
</dbReference>
<dbReference type="GO" id="GO:0015421">
    <property type="term" value="F:ABC-type oligopeptide transporter activity"/>
    <property type="evidence" value="ECO:0007669"/>
    <property type="project" value="TreeGrafter"/>
</dbReference>
<keyword evidence="15" id="KW-1185">Reference proteome</keyword>
<dbReference type="PROSITE" id="PS00211">
    <property type="entry name" value="ABC_TRANSPORTER_1"/>
    <property type="match status" value="1"/>
</dbReference>
<dbReference type="Pfam" id="PF00664">
    <property type="entry name" value="ABC_membrane"/>
    <property type="match status" value="1"/>
</dbReference>
<keyword evidence="9" id="KW-0445">Lipid transport</keyword>
<dbReference type="InterPro" id="IPR036640">
    <property type="entry name" value="ABC1_TM_sf"/>
</dbReference>
<dbReference type="SMART" id="SM00382">
    <property type="entry name" value="AAA"/>
    <property type="match status" value="1"/>
</dbReference>
<dbReference type="CDD" id="cd18552">
    <property type="entry name" value="ABC_6TM_MsbA_like"/>
    <property type="match status" value="1"/>
</dbReference>
<dbReference type="InterPro" id="IPR003439">
    <property type="entry name" value="ABC_transporter-like_ATP-bd"/>
</dbReference>
<dbReference type="Gene3D" id="1.20.1560.10">
    <property type="entry name" value="ABC transporter type 1, transmembrane domain"/>
    <property type="match status" value="1"/>
</dbReference>
<evidence type="ECO:0000256" key="11">
    <source>
        <dbReference type="SAM" id="Phobius"/>
    </source>
</evidence>
<evidence type="ECO:0000256" key="9">
    <source>
        <dbReference type="ARBA" id="ARBA00023055"/>
    </source>
</evidence>
<protein>
    <submittedName>
        <fullName evidence="14">Lipid A ABC exporter, fused ATPase and inner membrane subunits MsbA</fullName>
        <ecNumber evidence="14">3.6.3.44</ecNumber>
    </submittedName>
</protein>
<dbReference type="AlphaFoldDB" id="G2DY64"/>
<keyword evidence="7" id="KW-1278">Translocase</keyword>
<evidence type="ECO:0000256" key="7">
    <source>
        <dbReference type="ARBA" id="ARBA00022967"/>
    </source>
</evidence>
<evidence type="ECO:0000256" key="1">
    <source>
        <dbReference type="ARBA" id="ARBA00004651"/>
    </source>
</evidence>
<dbReference type="InterPro" id="IPR011917">
    <property type="entry name" value="ABC_transpr_lipidA"/>
</dbReference>
<dbReference type="PROSITE" id="PS50929">
    <property type="entry name" value="ABC_TM1F"/>
    <property type="match status" value="1"/>
</dbReference>
<name>G2DY64_9GAMM</name>
<dbReference type="eggNOG" id="COG1132">
    <property type="taxonomic scope" value="Bacteria"/>
</dbReference>
<keyword evidence="8 11" id="KW-1133">Transmembrane helix</keyword>
<comment type="subcellular location">
    <subcellularLocation>
        <location evidence="1">Cell membrane</location>
        <topology evidence="1">Multi-pass membrane protein</topology>
    </subcellularLocation>
</comment>
<feature type="transmembrane region" description="Helical" evidence="11">
    <location>
        <begin position="294"/>
        <end position="313"/>
    </location>
</feature>
<dbReference type="GO" id="GO:0034040">
    <property type="term" value="F:ATPase-coupled lipid transmembrane transporter activity"/>
    <property type="evidence" value="ECO:0007669"/>
    <property type="project" value="InterPro"/>
</dbReference>
<keyword evidence="2" id="KW-0813">Transport</keyword>
<evidence type="ECO:0000259" key="12">
    <source>
        <dbReference type="PROSITE" id="PS50893"/>
    </source>
</evidence>
<dbReference type="InterPro" id="IPR039421">
    <property type="entry name" value="Type_1_exporter"/>
</dbReference>
<comment type="caution">
    <text evidence="14">The sequence shown here is derived from an EMBL/GenBank/DDBJ whole genome shotgun (WGS) entry which is preliminary data.</text>
</comment>
<dbReference type="EC" id="3.6.3.44" evidence="14"/>
<dbReference type="GO" id="GO:0016887">
    <property type="term" value="F:ATP hydrolysis activity"/>
    <property type="evidence" value="ECO:0007669"/>
    <property type="project" value="InterPro"/>
</dbReference>
<accession>G2DY64</accession>
<evidence type="ECO:0000256" key="10">
    <source>
        <dbReference type="ARBA" id="ARBA00023136"/>
    </source>
</evidence>